<evidence type="ECO:0000313" key="1">
    <source>
        <dbReference type="EMBL" id="TEB27167.1"/>
    </source>
</evidence>
<accession>A0A4Y7SZ72</accession>
<dbReference type="Proteomes" id="UP000298030">
    <property type="component" value="Unassembled WGS sequence"/>
</dbReference>
<protein>
    <submittedName>
        <fullName evidence="1">Uncharacterized protein</fullName>
    </submittedName>
</protein>
<reference evidence="1 2" key="1">
    <citation type="journal article" date="2019" name="Nat. Ecol. Evol.">
        <title>Megaphylogeny resolves global patterns of mushroom evolution.</title>
        <authorList>
            <person name="Varga T."/>
            <person name="Krizsan K."/>
            <person name="Foldi C."/>
            <person name="Dima B."/>
            <person name="Sanchez-Garcia M."/>
            <person name="Sanchez-Ramirez S."/>
            <person name="Szollosi G.J."/>
            <person name="Szarkandi J.G."/>
            <person name="Papp V."/>
            <person name="Albert L."/>
            <person name="Andreopoulos W."/>
            <person name="Angelini C."/>
            <person name="Antonin V."/>
            <person name="Barry K.W."/>
            <person name="Bougher N.L."/>
            <person name="Buchanan P."/>
            <person name="Buyck B."/>
            <person name="Bense V."/>
            <person name="Catcheside P."/>
            <person name="Chovatia M."/>
            <person name="Cooper J."/>
            <person name="Damon W."/>
            <person name="Desjardin D."/>
            <person name="Finy P."/>
            <person name="Geml J."/>
            <person name="Haridas S."/>
            <person name="Hughes K."/>
            <person name="Justo A."/>
            <person name="Karasinski D."/>
            <person name="Kautmanova I."/>
            <person name="Kiss B."/>
            <person name="Kocsube S."/>
            <person name="Kotiranta H."/>
            <person name="LaButti K.M."/>
            <person name="Lechner B.E."/>
            <person name="Liimatainen K."/>
            <person name="Lipzen A."/>
            <person name="Lukacs Z."/>
            <person name="Mihaltcheva S."/>
            <person name="Morgado L.N."/>
            <person name="Niskanen T."/>
            <person name="Noordeloos M.E."/>
            <person name="Ohm R.A."/>
            <person name="Ortiz-Santana B."/>
            <person name="Ovrebo C."/>
            <person name="Racz N."/>
            <person name="Riley R."/>
            <person name="Savchenko A."/>
            <person name="Shiryaev A."/>
            <person name="Soop K."/>
            <person name="Spirin V."/>
            <person name="Szebenyi C."/>
            <person name="Tomsovsky M."/>
            <person name="Tulloss R.E."/>
            <person name="Uehling J."/>
            <person name="Grigoriev I.V."/>
            <person name="Vagvolgyi C."/>
            <person name="Papp T."/>
            <person name="Martin F.M."/>
            <person name="Miettinen O."/>
            <person name="Hibbett D.S."/>
            <person name="Nagy L.G."/>
        </authorList>
    </citation>
    <scope>NUCLEOTIDE SEQUENCE [LARGE SCALE GENOMIC DNA]</scope>
    <source>
        <strain evidence="1 2">FP101781</strain>
    </source>
</reference>
<keyword evidence="2" id="KW-1185">Reference proteome</keyword>
<proteinExistence type="predicted"/>
<organism evidence="1 2">
    <name type="scientific">Coprinellus micaceus</name>
    <name type="common">Glistening ink-cap mushroom</name>
    <name type="synonym">Coprinus micaceus</name>
    <dbReference type="NCBI Taxonomy" id="71717"/>
    <lineage>
        <taxon>Eukaryota</taxon>
        <taxon>Fungi</taxon>
        <taxon>Dikarya</taxon>
        <taxon>Basidiomycota</taxon>
        <taxon>Agaricomycotina</taxon>
        <taxon>Agaricomycetes</taxon>
        <taxon>Agaricomycetidae</taxon>
        <taxon>Agaricales</taxon>
        <taxon>Agaricineae</taxon>
        <taxon>Psathyrellaceae</taxon>
        <taxon>Coprinellus</taxon>
    </lineage>
</organism>
<dbReference type="AlphaFoldDB" id="A0A4Y7SZ72"/>
<gene>
    <name evidence="1" type="ORF">FA13DRAFT_1794985</name>
</gene>
<comment type="caution">
    <text evidence="1">The sequence shown here is derived from an EMBL/GenBank/DDBJ whole genome shotgun (WGS) entry which is preliminary data.</text>
</comment>
<sequence length="384" mass="41826">MPPGQRRPIVSLDLWDLGCPFVRTNAPPLPLNSWTFGCGIDSEGVCCNGSDVCITGDTSFLLVISFSSVPAQEFRAVVVSVSLDREGSTLTRYAFLDCPAPITKTMIRGNLVLLQLNRTDVVLWDFMHSRGLRYCPTPEVSASNKHLMLTHDYVALLIGGGGEYEGIYVWDISRLDLNRLDANHPLTLAHCPTHSVQFSRWTPVPRAEAGGVVGSRALPCRPPNSLLFELIQGRDETSLTRFRVDLAKGSAPGSIETKLSALGTCSLPSIRRCAVPEQATGLCVVRPSSTKGRGRHCQLFAYEPAIMAEPALEPVRPPMPIPMGLGYPSASCAYSGRVLCTRPLYDKGNGASTYCADYLTDSERRWSKPAKALATSLTKLLRLT</sequence>
<name>A0A4Y7SZ72_COPMI</name>
<dbReference type="EMBL" id="QPFP01000042">
    <property type="protein sequence ID" value="TEB27167.1"/>
    <property type="molecule type" value="Genomic_DNA"/>
</dbReference>
<evidence type="ECO:0000313" key="2">
    <source>
        <dbReference type="Proteomes" id="UP000298030"/>
    </source>
</evidence>